<sequence>MELLVNVFVVLHLLGMAAIIGSALFLSRGVVTPYLLWGARAQLLTGIALVGLVQANDEEVNNTKIAVKLVVAIAVVACAEIAGAAERKGKGSRPQLVTAAGALALLNVLVAVLWTTAS</sequence>
<feature type="transmembrane region" description="Helical" evidence="1">
    <location>
        <begin position="34"/>
        <end position="53"/>
    </location>
</feature>
<dbReference type="EMBL" id="JAFDVD010000020">
    <property type="protein sequence ID" value="MBM6402008.1"/>
    <property type="molecule type" value="Genomic_DNA"/>
</dbReference>
<feature type="transmembrane region" description="Helical" evidence="1">
    <location>
        <begin position="6"/>
        <end position="27"/>
    </location>
</feature>
<keyword evidence="3" id="KW-1185">Reference proteome</keyword>
<protein>
    <recommendedName>
        <fullName evidence="4">Integral membrane protein</fullName>
    </recommendedName>
</protein>
<comment type="caution">
    <text evidence="2">The sequence shown here is derived from an EMBL/GenBank/DDBJ whole genome shotgun (WGS) entry which is preliminary data.</text>
</comment>
<dbReference type="RefSeq" id="WP_204132475.1">
    <property type="nucleotide sequence ID" value="NZ_JAFDVD010000020.1"/>
</dbReference>
<keyword evidence="1" id="KW-0812">Transmembrane</keyword>
<organism evidence="2 3">
    <name type="scientific">Phycicoccus sonneratiae</name>
    <dbReference type="NCBI Taxonomy" id="2807628"/>
    <lineage>
        <taxon>Bacteria</taxon>
        <taxon>Bacillati</taxon>
        <taxon>Actinomycetota</taxon>
        <taxon>Actinomycetes</taxon>
        <taxon>Micrococcales</taxon>
        <taxon>Intrasporangiaceae</taxon>
        <taxon>Phycicoccus</taxon>
    </lineage>
</organism>
<accession>A0ABS2CQB1</accession>
<name>A0ABS2CQB1_9MICO</name>
<proteinExistence type="predicted"/>
<evidence type="ECO:0000256" key="1">
    <source>
        <dbReference type="SAM" id="Phobius"/>
    </source>
</evidence>
<keyword evidence="1" id="KW-0472">Membrane</keyword>
<gene>
    <name evidence="2" type="ORF">JQN70_16535</name>
</gene>
<keyword evidence="1" id="KW-1133">Transmembrane helix</keyword>
<feature type="transmembrane region" description="Helical" evidence="1">
    <location>
        <begin position="65"/>
        <end position="84"/>
    </location>
</feature>
<dbReference type="Proteomes" id="UP001430172">
    <property type="component" value="Unassembled WGS sequence"/>
</dbReference>
<evidence type="ECO:0008006" key="4">
    <source>
        <dbReference type="Google" id="ProtNLM"/>
    </source>
</evidence>
<reference evidence="2" key="1">
    <citation type="submission" date="2021-02" db="EMBL/GenBank/DDBJ databases">
        <title>Phycicoccus sp. MQZ13P-5T, whole genome shotgun sequence.</title>
        <authorList>
            <person name="Tuo L."/>
        </authorList>
    </citation>
    <scope>NUCLEOTIDE SEQUENCE</scope>
    <source>
        <strain evidence="2">MQZ13P-5</strain>
    </source>
</reference>
<feature type="transmembrane region" description="Helical" evidence="1">
    <location>
        <begin position="96"/>
        <end position="117"/>
    </location>
</feature>
<evidence type="ECO:0000313" key="2">
    <source>
        <dbReference type="EMBL" id="MBM6402008.1"/>
    </source>
</evidence>
<evidence type="ECO:0000313" key="3">
    <source>
        <dbReference type="Proteomes" id="UP001430172"/>
    </source>
</evidence>